<evidence type="ECO:0000256" key="6">
    <source>
        <dbReference type="ARBA" id="ARBA00022737"/>
    </source>
</evidence>
<evidence type="ECO:0000256" key="9">
    <source>
        <dbReference type="ARBA" id="ARBA00022949"/>
    </source>
</evidence>
<dbReference type="GO" id="GO:0098609">
    <property type="term" value="P:cell-cell adhesion"/>
    <property type="evidence" value="ECO:0007669"/>
    <property type="project" value="TreeGrafter"/>
</dbReference>
<feature type="domain" description="LIM zinc-binding" evidence="13">
    <location>
        <begin position="536"/>
        <end position="596"/>
    </location>
</feature>
<dbReference type="Gene3D" id="2.10.110.10">
    <property type="entry name" value="Cysteine Rich Protein"/>
    <property type="match status" value="3"/>
</dbReference>
<dbReference type="SUPFAM" id="SSF57716">
    <property type="entry name" value="Glucocorticoid receptor-like (DNA-binding domain)"/>
    <property type="match status" value="3"/>
</dbReference>
<dbReference type="GO" id="GO:0046872">
    <property type="term" value="F:metal ion binding"/>
    <property type="evidence" value="ECO:0007669"/>
    <property type="project" value="UniProtKB-KW"/>
</dbReference>
<dbReference type="CDD" id="cd09351">
    <property type="entry name" value="LIM1_LPP"/>
    <property type="match status" value="1"/>
</dbReference>
<dbReference type="EMBL" id="GBXI01002205">
    <property type="protein sequence ID" value="JAD12087.1"/>
    <property type="molecule type" value="Transcribed_RNA"/>
</dbReference>
<dbReference type="GeneID" id="105219989"/>
<dbReference type="EMBL" id="GBXI01016098">
    <property type="protein sequence ID" value="JAC98193.1"/>
    <property type="molecule type" value="Transcribed_RNA"/>
</dbReference>
<dbReference type="PANTHER" id="PTHR24207:SF2">
    <property type="entry name" value="ZYX102 PROTEIN"/>
    <property type="match status" value="1"/>
</dbReference>
<dbReference type="FunFam" id="2.10.110.10:FF:000042">
    <property type="entry name" value="lipoma-preferred partner isoform X1"/>
    <property type="match status" value="1"/>
</dbReference>
<evidence type="ECO:0000256" key="7">
    <source>
        <dbReference type="ARBA" id="ARBA00022833"/>
    </source>
</evidence>
<sequence>MDHPEQFVKRGLNGAYEITSSNATLKENSTESGCSAVWTKDVSSSDVNYDNDREIQNKSISEIETNNKSLICGMDSLKKVGPLVPPKPYKKKQDYSEVSTDIITEQVCEPHYSKQLHGTTNVLHKSSQSTTLDNPVVLDQQLAALAHHKRQLEKKGIALKQPKQRNDEQLSDVLHSPKSSPCSLESEDSPYNIILKNGHIPSTHVGTKAMHANITELPRVGENIINTKSSKYIEQNADIKLSRNQADNEMAQAESKIHSKFICKENKNDGVVEPPPSEFSIDAIEGTLEYSGRHAEETLPPSSPVSSSYSELRRATNVFKKMYIKNQEPKVNCNELNTPDFNGPYTNVACSNDFTSYCTTMQTDRKNINDIYNNGSSTQGSTTYESIYEPIIPRAASRLSSNNLNYGQYVNGPQLMASACTGNSSTIGAISSSACSTPSYPSPRKNASQNNEIEVNALTDYLVQSLDTGAGVENYGTCFKCNGRVIGENSGCTAMEQIFHITCFTCAQCKVNLQGKPFYALDGKPFCEYDYLQTLEKCSVCMKPIMERILRATGKPYHPQCFTCKVCGNNLDGIPFTVDATNQNYCIADFHKIFAPRCCVCMEPIMPKPGEEETVRVVALDRSFHFECYKCEDCGLLLSSEAEGRGCYPLDGHVLCKSCNAKRVQMLTQRISTEL</sequence>
<dbReference type="Pfam" id="PF00412">
    <property type="entry name" value="LIM"/>
    <property type="match status" value="3"/>
</dbReference>
<keyword evidence="7 11" id="KW-0862">Zinc</keyword>
<dbReference type="InterPro" id="IPR001781">
    <property type="entry name" value="Znf_LIM"/>
</dbReference>
<evidence type="ECO:0000313" key="15">
    <source>
        <dbReference type="EMBL" id="JAD12087.1"/>
    </source>
</evidence>
<dbReference type="SMART" id="SM00132">
    <property type="entry name" value="LIM"/>
    <property type="match status" value="3"/>
</dbReference>
<keyword evidence="6" id="KW-0677">Repeat</keyword>
<dbReference type="GO" id="GO:0001725">
    <property type="term" value="C:stress fiber"/>
    <property type="evidence" value="ECO:0007669"/>
    <property type="project" value="TreeGrafter"/>
</dbReference>
<protein>
    <submittedName>
        <fullName evidence="14">Lipoma-preferred partner homolog</fullName>
    </submittedName>
</protein>
<keyword evidence="9" id="KW-0965">Cell junction</keyword>
<dbReference type="GO" id="GO:0005925">
    <property type="term" value="C:focal adhesion"/>
    <property type="evidence" value="ECO:0007669"/>
    <property type="project" value="TreeGrafter"/>
</dbReference>
<evidence type="ECO:0000256" key="10">
    <source>
        <dbReference type="ARBA" id="ARBA00023038"/>
    </source>
</evidence>
<gene>
    <name evidence="14" type="primary">LPP_2</name>
    <name evidence="15" type="synonym">LPP_0</name>
    <name evidence="14" type="ORF">g.34440</name>
    <name evidence="15" type="ORF">g.34452</name>
</gene>
<comment type="similarity">
    <text evidence="3">Belongs to the zyxin/ajuba family.</text>
</comment>
<comment type="subcellular location">
    <subcellularLocation>
        <location evidence="1">Cell junction</location>
    </subcellularLocation>
    <subcellularLocation>
        <location evidence="2">Cytoplasm</location>
    </subcellularLocation>
</comment>
<evidence type="ECO:0000256" key="8">
    <source>
        <dbReference type="ARBA" id="ARBA00022889"/>
    </source>
</evidence>
<dbReference type="PROSITE" id="PS50023">
    <property type="entry name" value="LIM_DOMAIN_2"/>
    <property type="match status" value="3"/>
</dbReference>
<evidence type="ECO:0000256" key="12">
    <source>
        <dbReference type="SAM" id="MobiDB-lite"/>
    </source>
</evidence>
<feature type="region of interest" description="Disordered" evidence="12">
    <location>
        <begin position="156"/>
        <end position="186"/>
    </location>
</feature>
<keyword evidence="5 11" id="KW-0479">Metal-binding</keyword>
<dbReference type="CDD" id="cd09437">
    <property type="entry name" value="LIM3_LPP"/>
    <property type="match status" value="1"/>
</dbReference>
<keyword evidence="10 11" id="KW-0440">LIM domain</keyword>
<dbReference type="RefSeq" id="XP_054091325.1">
    <property type="nucleotide sequence ID" value="XM_054235350.1"/>
</dbReference>
<evidence type="ECO:0000259" key="13">
    <source>
        <dbReference type="PROSITE" id="PS50023"/>
    </source>
</evidence>
<feature type="domain" description="LIM zinc-binding" evidence="13">
    <location>
        <begin position="476"/>
        <end position="535"/>
    </location>
</feature>
<reference evidence="14" key="2">
    <citation type="journal article" date="2015" name="Gigascience">
        <title>Reconstructing a comprehensive transcriptome assembly of a white-pupal translocated strain of the pest fruit fly Bactrocera cucurbitae.</title>
        <authorList>
            <person name="Sim S.B."/>
            <person name="Calla B."/>
            <person name="Hall B."/>
            <person name="DeRego T."/>
            <person name="Geib S.M."/>
        </authorList>
    </citation>
    <scope>NUCLEOTIDE SEQUENCE</scope>
</reference>
<evidence type="ECO:0000313" key="14">
    <source>
        <dbReference type="EMBL" id="JAC98193.1"/>
    </source>
</evidence>
<dbReference type="GO" id="GO:0005737">
    <property type="term" value="C:cytoplasm"/>
    <property type="evidence" value="ECO:0007669"/>
    <property type="project" value="UniProtKB-SubCell"/>
</dbReference>
<accession>A0A0A1WGP8</accession>
<evidence type="ECO:0000256" key="2">
    <source>
        <dbReference type="ARBA" id="ARBA00004496"/>
    </source>
</evidence>
<dbReference type="FunFam" id="2.10.110.10:FF:000027">
    <property type="entry name" value="lipoma-preferred partner isoform X1"/>
    <property type="match status" value="1"/>
</dbReference>
<evidence type="ECO:0000256" key="3">
    <source>
        <dbReference type="ARBA" id="ARBA00009611"/>
    </source>
</evidence>
<evidence type="ECO:0000256" key="5">
    <source>
        <dbReference type="ARBA" id="ARBA00022723"/>
    </source>
</evidence>
<reference evidence="14" key="1">
    <citation type="submission" date="2014-11" db="EMBL/GenBank/DDBJ databases">
        <authorList>
            <person name="Geib S."/>
        </authorList>
    </citation>
    <scope>NUCLEOTIDE SEQUENCE</scope>
</reference>
<dbReference type="RefSeq" id="XP_054091324.1">
    <property type="nucleotide sequence ID" value="XM_054235349.1"/>
</dbReference>
<dbReference type="FunFam" id="2.10.110.10:FF:000109">
    <property type="entry name" value="Lipoma preferred partner"/>
    <property type="match status" value="1"/>
</dbReference>
<evidence type="ECO:0000256" key="1">
    <source>
        <dbReference type="ARBA" id="ARBA00004282"/>
    </source>
</evidence>
<dbReference type="PROSITE" id="PS00478">
    <property type="entry name" value="LIM_DOMAIN_1"/>
    <property type="match status" value="1"/>
</dbReference>
<evidence type="ECO:0000256" key="11">
    <source>
        <dbReference type="PROSITE-ProRule" id="PRU00125"/>
    </source>
</evidence>
<feature type="domain" description="LIM zinc-binding" evidence="13">
    <location>
        <begin position="597"/>
        <end position="666"/>
    </location>
</feature>
<dbReference type="OrthoDB" id="25414at2759"/>
<keyword evidence="8" id="KW-0130">Cell adhesion</keyword>
<name>A0A0A1WGP8_ZEUCU</name>
<organism evidence="14">
    <name type="scientific">Zeugodacus cucurbitae</name>
    <name type="common">Melon fruit fly</name>
    <name type="synonym">Bactrocera cucurbitae</name>
    <dbReference type="NCBI Taxonomy" id="28588"/>
    <lineage>
        <taxon>Eukaryota</taxon>
        <taxon>Metazoa</taxon>
        <taxon>Ecdysozoa</taxon>
        <taxon>Arthropoda</taxon>
        <taxon>Hexapoda</taxon>
        <taxon>Insecta</taxon>
        <taxon>Pterygota</taxon>
        <taxon>Neoptera</taxon>
        <taxon>Endopterygota</taxon>
        <taxon>Diptera</taxon>
        <taxon>Brachycera</taxon>
        <taxon>Muscomorpha</taxon>
        <taxon>Tephritoidea</taxon>
        <taxon>Tephritidae</taxon>
        <taxon>Zeugodacus</taxon>
        <taxon>Zeugodacus</taxon>
    </lineage>
</organism>
<dbReference type="AlphaFoldDB" id="A0A0A1WGP8"/>
<dbReference type="PANTHER" id="PTHR24207">
    <property type="entry name" value="ZYX102 PROTEIN"/>
    <property type="match status" value="1"/>
</dbReference>
<keyword evidence="4" id="KW-0963">Cytoplasm</keyword>
<proteinExistence type="inferred from homology"/>
<dbReference type="CDD" id="cd09354">
    <property type="entry name" value="LIM2_LPP"/>
    <property type="match status" value="1"/>
</dbReference>
<evidence type="ECO:0000256" key="4">
    <source>
        <dbReference type="ARBA" id="ARBA00022490"/>
    </source>
</evidence>